<dbReference type="Proteomes" id="UP000287296">
    <property type="component" value="Unassembled WGS sequence"/>
</dbReference>
<dbReference type="AlphaFoldDB" id="A0A429X8T8"/>
<comment type="caution">
    <text evidence="2">The sequence shown here is derived from an EMBL/GenBank/DDBJ whole genome shotgun (WGS) entry which is preliminary data.</text>
</comment>
<dbReference type="EMBL" id="QYTW02000008">
    <property type="protein sequence ID" value="RST59806.1"/>
    <property type="molecule type" value="Genomic_DNA"/>
</dbReference>
<keyword evidence="1" id="KW-0175">Coiled coil</keyword>
<evidence type="ECO:0000313" key="3">
    <source>
        <dbReference type="Proteomes" id="UP000287296"/>
    </source>
</evidence>
<name>A0A429X8T8_SIMTE</name>
<organism evidence="2 3">
    <name type="scientific">Siminovitchia terrae</name>
    <name type="common">Bacillus terrae</name>
    <dbReference type="NCBI Taxonomy" id="1914933"/>
    <lineage>
        <taxon>Bacteria</taxon>
        <taxon>Bacillati</taxon>
        <taxon>Bacillota</taxon>
        <taxon>Bacilli</taxon>
        <taxon>Bacillales</taxon>
        <taxon>Bacillaceae</taxon>
        <taxon>Siminovitchia</taxon>
    </lineage>
</organism>
<evidence type="ECO:0000313" key="2">
    <source>
        <dbReference type="EMBL" id="RST59806.1"/>
    </source>
</evidence>
<accession>A0A429X8T8</accession>
<sequence length="296" mass="33463">MNHLGKYSEMPPTFNKLKSLEAVLETEGFSLDRDLGLILQSDYCAYDITPYDVITFASTGSDGIHFGLLTDFGTVSDLEDAFVVCISPMDFGSQIKIVARNIREFVGMLCTMGDAGVISNFNMITEEEQYLSLLNKLKQEENENEEYVKRANYVVDKIISTIGCEIIEDVYHYVERKVMTERTKQTILLTLNGIGIIGSEKAHSSHTIYQLEEDMHIDLNEIQSFLNHATTESKLAFIRDAQYTLLISNEVELKELVMNLMINLGLNDEVARLRNIDESDSLESESFSTSAFLELD</sequence>
<evidence type="ECO:0000256" key="1">
    <source>
        <dbReference type="SAM" id="Coils"/>
    </source>
</evidence>
<proteinExistence type="predicted"/>
<dbReference type="RefSeq" id="WP_120115865.1">
    <property type="nucleotide sequence ID" value="NZ_QYTW02000008.1"/>
</dbReference>
<feature type="coiled-coil region" evidence="1">
    <location>
        <begin position="123"/>
        <end position="150"/>
    </location>
</feature>
<reference evidence="2 3" key="1">
    <citation type="submission" date="2018-12" db="EMBL/GenBank/DDBJ databases">
        <authorList>
            <person name="Sun L."/>
            <person name="Chen Z."/>
        </authorList>
    </citation>
    <scope>NUCLEOTIDE SEQUENCE [LARGE SCALE GENOMIC DNA]</scope>
    <source>
        <strain evidence="2 3">LMG 29736</strain>
    </source>
</reference>
<dbReference type="OrthoDB" id="264488at2"/>
<gene>
    <name evidence="2" type="ORF">D5F11_010365</name>
</gene>
<protein>
    <submittedName>
        <fullName evidence="2">Uncharacterized protein</fullName>
    </submittedName>
</protein>